<comment type="function">
    <text evidence="7">Is probably involved in a pathway contributing to genomic integrity.</text>
</comment>
<comment type="similarity">
    <text evidence="8">Belongs to the IRC22 family.</text>
</comment>
<evidence type="ECO:0000313" key="12">
    <source>
        <dbReference type="Proteomes" id="UP000241587"/>
    </source>
</evidence>
<keyword evidence="12" id="KW-1185">Reference proteome</keyword>
<accession>A0A2T4H4D3</accession>
<evidence type="ECO:0000256" key="3">
    <source>
        <dbReference type="ARBA" id="ARBA00022729"/>
    </source>
</evidence>
<gene>
    <name evidence="11" type="ORF">FCULG_00007901</name>
</gene>
<sequence>MFFKASLLALAASHIFGAVAQDAPDANAAPKAPLKAEIKTTFPETDILGVKLVNGRPTKAVIEVTNQDANPIQVSFVSGSLNTLKDLPEDSPRYASIVRNLTAVQYNIEVPAGEKKELPFSFAQDMQPQEVRIELQALVSDSTGALHEVLVHNGSASIVEAPTSFLDPQMYVSLLIRYLPLPLPLCCLRWHSLLRLQDLDRGPLPQAKRPRTNKKAKKTVDVAEPLSGSEAVPVVDTSGKDYDESWIPDHHINRPVARRVKSSASAKAKRAE</sequence>
<dbReference type="OMA" id="YQEEWIP"/>
<evidence type="ECO:0000256" key="2">
    <source>
        <dbReference type="ARBA" id="ARBA00022692"/>
    </source>
</evidence>
<evidence type="ECO:0000256" key="8">
    <source>
        <dbReference type="ARBA" id="ARBA00038311"/>
    </source>
</evidence>
<dbReference type="Proteomes" id="UP000241587">
    <property type="component" value="Unassembled WGS sequence"/>
</dbReference>
<evidence type="ECO:0008006" key="13">
    <source>
        <dbReference type="Google" id="ProtNLM"/>
    </source>
</evidence>
<protein>
    <recommendedName>
        <fullName evidence="13">Signal sequence receptor subunit alpha</fullName>
    </recommendedName>
</protein>
<keyword evidence="4" id="KW-0256">Endoplasmic reticulum</keyword>
<evidence type="ECO:0000256" key="9">
    <source>
        <dbReference type="SAM" id="MobiDB-lite"/>
    </source>
</evidence>
<feature type="signal peptide" evidence="10">
    <location>
        <begin position="1"/>
        <end position="20"/>
    </location>
</feature>
<reference evidence="11 12" key="1">
    <citation type="submission" date="2018-02" db="EMBL/GenBank/DDBJ databases">
        <title>Fusarium culmorum secondary metabolites in fungal-bacterial-plant interactions.</title>
        <authorList>
            <person name="Schmidt R."/>
        </authorList>
    </citation>
    <scope>NUCLEOTIDE SEQUENCE [LARGE SCALE GENOMIC DNA]</scope>
    <source>
        <strain evidence="11 12">PV</strain>
    </source>
</reference>
<evidence type="ECO:0000256" key="6">
    <source>
        <dbReference type="ARBA" id="ARBA00023136"/>
    </source>
</evidence>
<organism evidence="11 12">
    <name type="scientific">Fusarium culmorum</name>
    <dbReference type="NCBI Taxonomy" id="5516"/>
    <lineage>
        <taxon>Eukaryota</taxon>
        <taxon>Fungi</taxon>
        <taxon>Dikarya</taxon>
        <taxon>Ascomycota</taxon>
        <taxon>Pezizomycotina</taxon>
        <taxon>Sordariomycetes</taxon>
        <taxon>Hypocreomycetidae</taxon>
        <taxon>Hypocreales</taxon>
        <taxon>Nectriaceae</taxon>
        <taxon>Fusarium</taxon>
    </lineage>
</organism>
<proteinExistence type="inferred from homology"/>
<feature type="chain" id="PRO_5015436754" description="Signal sequence receptor subunit alpha" evidence="10">
    <location>
        <begin position="21"/>
        <end position="272"/>
    </location>
</feature>
<keyword evidence="3 10" id="KW-0732">Signal</keyword>
<evidence type="ECO:0000256" key="1">
    <source>
        <dbReference type="ARBA" id="ARBA00004115"/>
    </source>
</evidence>
<dbReference type="GO" id="GO:0005789">
    <property type="term" value="C:endoplasmic reticulum membrane"/>
    <property type="evidence" value="ECO:0007669"/>
    <property type="project" value="UniProtKB-SubCell"/>
</dbReference>
<dbReference type="PANTHER" id="PTHR12924">
    <property type="entry name" value="TRANSLOCON-ASSOCIATED PROTEIN, ALPHA SUBUNIT"/>
    <property type="match status" value="1"/>
</dbReference>
<dbReference type="AlphaFoldDB" id="A0A2T4H4D3"/>
<name>A0A2T4H4D3_FUSCU</name>
<feature type="compositionally biased region" description="Basic residues" evidence="9">
    <location>
        <begin position="208"/>
        <end position="217"/>
    </location>
</feature>
<dbReference type="InterPro" id="IPR005595">
    <property type="entry name" value="TRAP_alpha"/>
</dbReference>
<evidence type="ECO:0000256" key="4">
    <source>
        <dbReference type="ARBA" id="ARBA00022824"/>
    </source>
</evidence>
<feature type="region of interest" description="Disordered" evidence="9">
    <location>
        <begin position="202"/>
        <end position="236"/>
    </location>
</feature>
<comment type="caution">
    <text evidence="11">The sequence shown here is derived from an EMBL/GenBank/DDBJ whole genome shotgun (WGS) entry which is preliminary data.</text>
</comment>
<evidence type="ECO:0000256" key="10">
    <source>
        <dbReference type="SAM" id="SignalP"/>
    </source>
</evidence>
<feature type="region of interest" description="Disordered" evidence="9">
    <location>
        <begin position="253"/>
        <end position="272"/>
    </location>
</feature>
<evidence type="ECO:0000256" key="5">
    <source>
        <dbReference type="ARBA" id="ARBA00022989"/>
    </source>
</evidence>
<evidence type="ECO:0000256" key="7">
    <source>
        <dbReference type="ARBA" id="ARBA00037565"/>
    </source>
</evidence>
<evidence type="ECO:0000313" key="11">
    <source>
        <dbReference type="EMBL" id="PTD10653.1"/>
    </source>
</evidence>
<comment type="subcellular location">
    <subcellularLocation>
        <location evidence="1">Endoplasmic reticulum membrane</location>
        <topology evidence="1">Single-pass type I membrane protein</topology>
    </subcellularLocation>
</comment>
<dbReference type="PANTHER" id="PTHR12924:SF0">
    <property type="entry name" value="TRANSLOCON-ASSOCIATED PROTEIN SUBUNIT ALPHA"/>
    <property type="match status" value="1"/>
</dbReference>
<keyword evidence="2" id="KW-0812">Transmembrane</keyword>
<dbReference type="OrthoDB" id="1926781at2759"/>
<dbReference type="EMBL" id="PVEM01000003">
    <property type="protein sequence ID" value="PTD10653.1"/>
    <property type="molecule type" value="Genomic_DNA"/>
</dbReference>
<dbReference type="Pfam" id="PF03896">
    <property type="entry name" value="TRAP_alpha"/>
    <property type="match status" value="1"/>
</dbReference>
<keyword evidence="6" id="KW-0472">Membrane</keyword>
<keyword evidence="5" id="KW-1133">Transmembrane helix</keyword>